<protein>
    <recommendedName>
        <fullName evidence="3">Pentapeptide repeat-containing protein</fullName>
    </recommendedName>
</protein>
<gene>
    <name evidence="1" type="ORF">COU09_01510</name>
</gene>
<proteinExistence type="predicted"/>
<comment type="caution">
    <text evidence="1">The sequence shown here is derived from an EMBL/GenBank/DDBJ whole genome shotgun (WGS) entry which is preliminary data.</text>
</comment>
<name>A0A2H0UQ56_9BACT</name>
<sequence length="125" mass="13922">MSIFDGRRHPSKEGDRGHSKAGWLALLLRSVEEFNQKLKKWREDNPKTILPLDHVDLSKLKNGELDGLDCEGIDFSGSNFSDSDLTGLLNVDKAIWAFAGLYGITCSPEQALVLFQQVFEAKLAT</sequence>
<dbReference type="Gene3D" id="2.160.20.80">
    <property type="entry name" value="E3 ubiquitin-protein ligase SopA"/>
    <property type="match status" value="1"/>
</dbReference>
<evidence type="ECO:0000313" key="1">
    <source>
        <dbReference type="EMBL" id="PIR88562.1"/>
    </source>
</evidence>
<accession>A0A2H0UQ56</accession>
<reference evidence="2" key="1">
    <citation type="submission" date="2017-09" db="EMBL/GenBank/DDBJ databases">
        <title>Depth-based differentiation of microbial function through sediment-hosted aquifers and enrichment of novel symbionts in the deep terrestrial subsurface.</title>
        <authorList>
            <person name="Probst A.J."/>
            <person name="Ladd B."/>
            <person name="Jarett J.K."/>
            <person name="Geller-Mcgrath D.E."/>
            <person name="Sieber C.M.K."/>
            <person name="Emerson J.B."/>
            <person name="Anantharaman K."/>
            <person name="Thomas B.C."/>
            <person name="Malmstrom R."/>
            <person name="Stieglmeier M."/>
            <person name="Klingl A."/>
            <person name="Woyke T."/>
            <person name="Ryan C.M."/>
            <person name="Banfield J.F."/>
        </authorList>
    </citation>
    <scope>NUCLEOTIDE SEQUENCE [LARGE SCALE GENOMIC DNA]</scope>
</reference>
<dbReference type="Proteomes" id="UP000229615">
    <property type="component" value="Unassembled WGS sequence"/>
</dbReference>
<evidence type="ECO:0008006" key="3">
    <source>
        <dbReference type="Google" id="ProtNLM"/>
    </source>
</evidence>
<dbReference type="EMBL" id="PFBB01000015">
    <property type="protein sequence ID" value="PIR88562.1"/>
    <property type="molecule type" value="Genomic_DNA"/>
</dbReference>
<dbReference type="AlphaFoldDB" id="A0A2H0UQ56"/>
<organism evidence="1 2">
    <name type="scientific">Candidatus Harrisonbacteria bacterium CG10_big_fil_rev_8_21_14_0_10_44_23</name>
    <dbReference type="NCBI Taxonomy" id="1974585"/>
    <lineage>
        <taxon>Bacteria</taxon>
        <taxon>Candidatus Harrisoniibacteriota</taxon>
    </lineage>
</organism>
<evidence type="ECO:0000313" key="2">
    <source>
        <dbReference type="Proteomes" id="UP000229615"/>
    </source>
</evidence>